<dbReference type="SUPFAM" id="SSF46785">
    <property type="entry name" value="Winged helix' DNA-binding domain"/>
    <property type="match status" value="1"/>
</dbReference>
<dbReference type="InterPro" id="IPR036388">
    <property type="entry name" value="WH-like_DNA-bd_sf"/>
</dbReference>
<dbReference type="InterPro" id="IPR001845">
    <property type="entry name" value="HTH_ArsR_DNA-bd_dom"/>
</dbReference>
<reference evidence="6" key="1">
    <citation type="submission" date="2017-02" db="EMBL/GenBank/DDBJ databases">
        <authorList>
            <person name="Varghese N."/>
            <person name="Submissions S."/>
        </authorList>
    </citation>
    <scope>NUCLEOTIDE SEQUENCE [LARGE SCALE GENOMIC DNA]</scope>
    <source>
        <strain evidence="6">ATCC BAA-73</strain>
    </source>
</reference>
<gene>
    <name evidence="5" type="ORF">SAMN02745118_01617</name>
</gene>
<keyword evidence="2" id="KW-0238">DNA-binding</keyword>
<keyword evidence="6" id="KW-1185">Reference proteome</keyword>
<evidence type="ECO:0000256" key="1">
    <source>
        <dbReference type="ARBA" id="ARBA00023015"/>
    </source>
</evidence>
<evidence type="ECO:0000256" key="3">
    <source>
        <dbReference type="ARBA" id="ARBA00023163"/>
    </source>
</evidence>
<dbReference type="InterPro" id="IPR011991">
    <property type="entry name" value="ArsR-like_HTH"/>
</dbReference>
<accession>A0A1T4MWL2</accession>
<dbReference type="InterPro" id="IPR036390">
    <property type="entry name" value="WH_DNA-bd_sf"/>
</dbReference>
<dbReference type="EMBL" id="FUWM01000012">
    <property type="protein sequence ID" value="SJZ71402.1"/>
    <property type="molecule type" value="Genomic_DNA"/>
</dbReference>
<dbReference type="InterPro" id="IPR051081">
    <property type="entry name" value="HTH_MetalResp_TranReg"/>
</dbReference>
<dbReference type="AlphaFoldDB" id="A0A1T4MWL2"/>
<sequence>MLGVVILQELLKGLKAVSDETRLKLLVLLLDKDYCVGALAKKLDISKSAISQHLKVLREAELVIGEKRGYWVHYSVKEDQLDKITKKLNNLSEYYSFECTGCCKHNEK</sequence>
<organism evidence="5 6">
    <name type="scientific">Selenihalanaerobacter shriftii</name>
    <dbReference type="NCBI Taxonomy" id="142842"/>
    <lineage>
        <taxon>Bacteria</taxon>
        <taxon>Bacillati</taxon>
        <taxon>Bacillota</taxon>
        <taxon>Clostridia</taxon>
        <taxon>Halanaerobiales</taxon>
        <taxon>Halobacteroidaceae</taxon>
        <taxon>Selenihalanaerobacter</taxon>
    </lineage>
</organism>
<feature type="domain" description="HTH arsR-type" evidence="4">
    <location>
        <begin position="2"/>
        <end position="96"/>
    </location>
</feature>
<dbReference type="PANTHER" id="PTHR33154:SF18">
    <property type="entry name" value="ARSENICAL RESISTANCE OPERON REPRESSOR"/>
    <property type="match status" value="1"/>
</dbReference>
<name>A0A1T4MWL2_9FIRM</name>
<dbReference type="STRING" id="142842.SAMN02745118_01617"/>
<dbReference type="SMART" id="SM00418">
    <property type="entry name" value="HTH_ARSR"/>
    <property type="match status" value="1"/>
</dbReference>
<dbReference type="Gene3D" id="1.10.10.10">
    <property type="entry name" value="Winged helix-like DNA-binding domain superfamily/Winged helix DNA-binding domain"/>
    <property type="match status" value="1"/>
</dbReference>
<dbReference type="PANTHER" id="PTHR33154">
    <property type="entry name" value="TRANSCRIPTIONAL REGULATOR, ARSR FAMILY"/>
    <property type="match status" value="1"/>
</dbReference>
<dbReference type="PRINTS" id="PR00778">
    <property type="entry name" value="HTHARSR"/>
</dbReference>
<dbReference type="Proteomes" id="UP000190625">
    <property type="component" value="Unassembled WGS sequence"/>
</dbReference>
<dbReference type="GO" id="GO:0003700">
    <property type="term" value="F:DNA-binding transcription factor activity"/>
    <property type="evidence" value="ECO:0007669"/>
    <property type="project" value="InterPro"/>
</dbReference>
<keyword evidence="1" id="KW-0805">Transcription regulation</keyword>
<evidence type="ECO:0000313" key="5">
    <source>
        <dbReference type="EMBL" id="SJZ71402.1"/>
    </source>
</evidence>
<keyword evidence="3" id="KW-0804">Transcription</keyword>
<evidence type="ECO:0000256" key="2">
    <source>
        <dbReference type="ARBA" id="ARBA00023125"/>
    </source>
</evidence>
<evidence type="ECO:0000313" key="6">
    <source>
        <dbReference type="Proteomes" id="UP000190625"/>
    </source>
</evidence>
<protein>
    <submittedName>
        <fullName evidence="5">Transcriptional regulator, ArsR family</fullName>
    </submittedName>
</protein>
<dbReference type="Pfam" id="PF01022">
    <property type="entry name" value="HTH_5"/>
    <property type="match status" value="1"/>
</dbReference>
<proteinExistence type="predicted"/>
<dbReference type="CDD" id="cd00090">
    <property type="entry name" value="HTH_ARSR"/>
    <property type="match status" value="1"/>
</dbReference>
<dbReference type="PROSITE" id="PS50987">
    <property type="entry name" value="HTH_ARSR_2"/>
    <property type="match status" value="1"/>
</dbReference>
<dbReference type="NCBIfam" id="NF033788">
    <property type="entry name" value="HTH_metalloreg"/>
    <property type="match status" value="1"/>
</dbReference>
<dbReference type="GO" id="GO:0003677">
    <property type="term" value="F:DNA binding"/>
    <property type="evidence" value="ECO:0007669"/>
    <property type="project" value="UniProtKB-KW"/>
</dbReference>
<evidence type="ECO:0000259" key="4">
    <source>
        <dbReference type="PROSITE" id="PS50987"/>
    </source>
</evidence>